<dbReference type="Pfam" id="PF13642">
    <property type="entry name" value="DUF4144"/>
    <property type="match status" value="1"/>
</dbReference>
<evidence type="ECO:0000313" key="2">
    <source>
        <dbReference type="Proteomes" id="UP001155546"/>
    </source>
</evidence>
<organism evidence="1 2">
    <name type="scientific">Shewanella holmiensis</name>
    <dbReference type="NCBI Taxonomy" id="2952222"/>
    <lineage>
        <taxon>Bacteria</taxon>
        <taxon>Pseudomonadati</taxon>
        <taxon>Pseudomonadota</taxon>
        <taxon>Gammaproteobacteria</taxon>
        <taxon>Alteromonadales</taxon>
        <taxon>Shewanellaceae</taxon>
        <taxon>Shewanella</taxon>
    </lineage>
</organism>
<accession>A0A9X2WKF2</accession>
<dbReference type="Gene3D" id="1.10.8.650">
    <property type="entry name" value="Uncharacterised protein PF13642 yp_926445, C-terminal domain"/>
    <property type="match status" value="1"/>
</dbReference>
<reference evidence="1" key="1">
    <citation type="journal article" date="2023" name="Int. J. Syst. Evol. Microbiol.">
        <title>&lt;i&gt;Shewanella septentrionalis&lt;/i&gt; sp. nov. and &lt;i&gt;Shewanella holmiensis&lt;/i&gt; sp. nov., isolated from Baltic Sea water and sediments.</title>
        <authorList>
            <person name="Martin-Rodriguez A.J."/>
            <person name="Thorell K."/>
            <person name="Joffre E."/>
            <person name="Jensie-Markopoulos S."/>
            <person name="Moore E.R.B."/>
            <person name="Sjoling A."/>
        </authorList>
    </citation>
    <scope>NUCLEOTIDE SEQUENCE</scope>
    <source>
        <strain evidence="1">SP1S2-7</strain>
    </source>
</reference>
<proteinExistence type="predicted"/>
<dbReference type="AlphaFoldDB" id="A0A9X2WKF2"/>
<dbReference type="Proteomes" id="UP001155546">
    <property type="component" value="Unassembled WGS sequence"/>
</dbReference>
<dbReference type="InterPro" id="IPR025284">
    <property type="entry name" value="DUF4144"/>
</dbReference>
<dbReference type="RefSeq" id="WP_261297189.1">
    <property type="nucleotide sequence ID" value="NZ_JAMTCD010000002.1"/>
</dbReference>
<keyword evidence="2" id="KW-1185">Reference proteome</keyword>
<protein>
    <submittedName>
        <fullName evidence="1">DUF4144 domain-containing protein</fullName>
    </submittedName>
</protein>
<sequence length="109" mass="12334">MDNVHWPAIVQLHLHDELIYINTPQAWQDFLITDAIHLVTEDLLIDSSGQSYSFCQQANQHSLTPSGKLTVSQFIPVVQQFAQLQGHCCSSKLMFTSFEQGFAIIDQLD</sequence>
<name>A0A9X2WKF2_9GAMM</name>
<comment type="caution">
    <text evidence="1">The sequence shown here is derived from an EMBL/GenBank/DDBJ whole genome shotgun (WGS) entry which is preliminary data.</text>
</comment>
<gene>
    <name evidence="1" type="ORF">NE535_02905</name>
</gene>
<dbReference type="Gene3D" id="2.40.10.320">
    <property type="entry name" value="Uncharacterised protein PF13642 yp_926445, N-terminal domain"/>
    <property type="match status" value="1"/>
</dbReference>
<evidence type="ECO:0000313" key="1">
    <source>
        <dbReference type="EMBL" id="MCT7940754.1"/>
    </source>
</evidence>
<dbReference type="EMBL" id="JAMTCD010000002">
    <property type="protein sequence ID" value="MCT7940754.1"/>
    <property type="molecule type" value="Genomic_DNA"/>
</dbReference>